<feature type="compositionally biased region" description="Basic and acidic residues" evidence="1">
    <location>
        <begin position="686"/>
        <end position="697"/>
    </location>
</feature>
<name>A0A6J5NHI8_9CAUD</name>
<dbReference type="EMBL" id="LR798343">
    <property type="protein sequence ID" value="CAB5225386.1"/>
    <property type="molecule type" value="Genomic_DNA"/>
</dbReference>
<sequence>MAVIPQYQRQVAIEPTQRPGRNPAAMGAAAGQLAETAGRTANILDAFATAERRARDADAASNAIMEYTRGLSALDEEAQRSDLRDSASARAWFQQRSNALLTDIQQRAGLSAEGMRAWRQDATRLTLAREEGVAREAFQRGQQASFAGAQTQLEEFGNQAAAARSPTERQTFLEMGERRVAQLEQSGVINPLQARGLRDRFQTSVSLGTVRMAMARGDLGGAMAMVNDPARTPGLDADRRASMVMQIQSAQQAAAARAEASLARQERMIDRALTEFNGLLSQGIVPADRAEQVLRMARGTPMEAQAQRLFNDARLVSEFTLAAPARQAEMLAEADARRRAPNASDVDQAHFARLSQVRTALNRAYEENGIGASVALGVVQPLPALNWNDPATLAARVDAAAGETQRLGRRVSPFTRDDLVSGVEQFVQAAPEQRLGIIQALGSMGNPAERARVIAEFERARGDAGRMPAGSVMRIFEMMQAGTPQAMLSARRLVADLGADVSDQVRAAGARSEMNSALETAGGRGVQAVLREQARIAGGGVYASALDLDMSLIRRSAAVRMAAGESPSEAIAAAQRDVNAGRREMRFGDVAQVVLQANEPAGRDLEAGFRALRQRFVDGVQIDPALGGEANQTARQLRTAGQSAVWVNSPNGFILVSPGIPRALARATLDDVRAAGVPQPGPPPVMRREQMLEEERRNQRRLPPAPTVELR</sequence>
<evidence type="ECO:0000256" key="1">
    <source>
        <dbReference type="SAM" id="MobiDB-lite"/>
    </source>
</evidence>
<reference evidence="2" key="1">
    <citation type="submission" date="2020-04" db="EMBL/GenBank/DDBJ databases">
        <authorList>
            <person name="Chiriac C."/>
            <person name="Salcher M."/>
            <person name="Ghai R."/>
            <person name="Kavagutti S V."/>
        </authorList>
    </citation>
    <scope>NUCLEOTIDE SEQUENCE</scope>
</reference>
<accession>A0A6J5NHI8</accession>
<evidence type="ECO:0000313" key="3">
    <source>
        <dbReference type="EMBL" id="CAB5225386.1"/>
    </source>
</evidence>
<feature type="region of interest" description="Disordered" evidence="1">
    <location>
        <begin position="674"/>
        <end position="711"/>
    </location>
</feature>
<gene>
    <name evidence="2" type="ORF">UFOVP675_9</name>
    <name evidence="3" type="ORF">UFOVP747_21</name>
</gene>
<dbReference type="EMBL" id="LR796648">
    <property type="protein sequence ID" value="CAB4156981.1"/>
    <property type="molecule type" value="Genomic_DNA"/>
</dbReference>
<organism evidence="2">
    <name type="scientific">uncultured Caudovirales phage</name>
    <dbReference type="NCBI Taxonomy" id="2100421"/>
    <lineage>
        <taxon>Viruses</taxon>
        <taxon>Duplodnaviria</taxon>
        <taxon>Heunggongvirae</taxon>
        <taxon>Uroviricota</taxon>
        <taxon>Caudoviricetes</taxon>
        <taxon>Peduoviridae</taxon>
        <taxon>Maltschvirus</taxon>
        <taxon>Maltschvirus maltsch</taxon>
    </lineage>
</organism>
<protein>
    <submittedName>
        <fullName evidence="2">Uncharacterized protein</fullName>
    </submittedName>
</protein>
<proteinExistence type="predicted"/>
<evidence type="ECO:0000313" key="2">
    <source>
        <dbReference type="EMBL" id="CAB4156981.1"/>
    </source>
</evidence>